<name>A0AAE1UCW7_9EUCA</name>
<dbReference type="EMBL" id="JAWZYT010000798">
    <property type="protein sequence ID" value="KAK4318797.1"/>
    <property type="molecule type" value="Genomic_DNA"/>
</dbReference>
<reference evidence="2" key="1">
    <citation type="submission" date="2023-11" db="EMBL/GenBank/DDBJ databases">
        <title>Genome assemblies of two species of porcelain crab, Petrolisthes cinctipes and Petrolisthes manimaculis (Anomura: Porcellanidae).</title>
        <authorList>
            <person name="Angst P."/>
        </authorList>
    </citation>
    <scope>NUCLEOTIDE SEQUENCE</scope>
    <source>
        <strain evidence="2">PB745_02</strain>
        <tissue evidence="2">Gill</tissue>
    </source>
</reference>
<keyword evidence="3" id="KW-1185">Reference proteome</keyword>
<evidence type="ECO:0000313" key="2">
    <source>
        <dbReference type="EMBL" id="KAK4318797.1"/>
    </source>
</evidence>
<evidence type="ECO:0000256" key="1">
    <source>
        <dbReference type="SAM" id="MobiDB-lite"/>
    </source>
</evidence>
<accession>A0AAE1UCW7</accession>
<gene>
    <name evidence="2" type="ORF">Pmani_010220</name>
</gene>
<dbReference type="AlphaFoldDB" id="A0AAE1UCW7"/>
<feature type="region of interest" description="Disordered" evidence="1">
    <location>
        <begin position="97"/>
        <end position="118"/>
    </location>
</feature>
<proteinExistence type="predicted"/>
<comment type="caution">
    <text evidence="2">The sequence shown here is derived from an EMBL/GenBank/DDBJ whole genome shotgun (WGS) entry which is preliminary data.</text>
</comment>
<organism evidence="2 3">
    <name type="scientific">Petrolisthes manimaculis</name>
    <dbReference type="NCBI Taxonomy" id="1843537"/>
    <lineage>
        <taxon>Eukaryota</taxon>
        <taxon>Metazoa</taxon>
        <taxon>Ecdysozoa</taxon>
        <taxon>Arthropoda</taxon>
        <taxon>Crustacea</taxon>
        <taxon>Multicrustacea</taxon>
        <taxon>Malacostraca</taxon>
        <taxon>Eumalacostraca</taxon>
        <taxon>Eucarida</taxon>
        <taxon>Decapoda</taxon>
        <taxon>Pleocyemata</taxon>
        <taxon>Anomura</taxon>
        <taxon>Galatheoidea</taxon>
        <taxon>Porcellanidae</taxon>
        <taxon>Petrolisthes</taxon>
    </lineage>
</organism>
<sequence length="118" mass="13583">MEEETQPAPSVCPCLHAVQCFHLITRRCMRSLRIYKHRCSFWRTSSVSTVGLVPKYTAPIPLTAEKIKVLKSLMEHIAPRSKGKYFEDILRQQESASSGLHDQLLDEDDPEDHLLEFD</sequence>
<protein>
    <submittedName>
        <fullName evidence="2">Uncharacterized protein</fullName>
    </submittedName>
</protein>
<dbReference type="Proteomes" id="UP001292094">
    <property type="component" value="Unassembled WGS sequence"/>
</dbReference>
<evidence type="ECO:0000313" key="3">
    <source>
        <dbReference type="Proteomes" id="UP001292094"/>
    </source>
</evidence>